<proteinExistence type="predicted"/>
<keyword evidence="2" id="KW-1185">Reference proteome</keyword>
<protein>
    <submittedName>
        <fullName evidence="1">Uncharacterized protein</fullName>
    </submittedName>
</protein>
<organism evidence="1 2">
    <name type="scientific">Paractinoplanes lichenicola</name>
    <dbReference type="NCBI Taxonomy" id="2802976"/>
    <lineage>
        <taxon>Bacteria</taxon>
        <taxon>Bacillati</taxon>
        <taxon>Actinomycetota</taxon>
        <taxon>Actinomycetes</taxon>
        <taxon>Micromonosporales</taxon>
        <taxon>Micromonosporaceae</taxon>
        <taxon>Paractinoplanes</taxon>
    </lineage>
</organism>
<evidence type="ECO:0000313" key="2">
    <source>
        <dbReference type="Proteomes" id="UP000598996"/>
    </source>
</evidence>
<gene>
    <name evidence="1" type="ORF">JKJ07_32170</name>
</gene>
<sequence>MALAPAQQTVLVEVDWNRGGLTGELGVIALDGRVTPPTLLAVAGSWTGQGDSGSTWLAAYNELAGRYDWLRGIGDHTTSPDAVTVPATTSGGLRAWMYQPTSGAAPFTSPDQIVVALIRVDRSGNAQWARRIKG</sequence>
<comment type="caution">
    <text evidence="1">The sequence shown here is derived from an EMBL/GenBank/DDBJ whole genome shotgun (WGS) entry which is preliminary data.</text>
</comment>
<name>A0ABS1VWW9_9ACTN</name>
<evidence type="ECO:0000313" key="1">
    <source>
        <dbReference type="EMBL" id="MBL7258980.1"/>
    </source>
</evidence>
<reference evidence="1 2" key="1">
    <citation type="submission" date="2021-01" db="EMBL/GenBank/DDBJ databases">
        <title>Actinoplanes sp. nov. LDG1-01 isolated from lichen.</title>
        <authorList>
            <person name="Saeng-In P."/>
            <person name="Phongsopitanun W."/>
            <person name="Kanchanasin P."/>
            <person name="Yuki M."/>
            <person name="Kudo T."/>
            <person name="Ohkuma M."/>
            <person name="Tanasupawat S."/>
        </authorList>
    </citation>
    <scope>NUCLEOTIDE SEQUENCE [LARGE SCALE GENOMIC DNA]</scope>
    <source>
        <strain evidence="1 2">LDG1-01</strain>
    </source>
</reference>
<dbReference type="Proteomes" id="UP000598996">
    <property type="component" value="Unassembled WGS sequence"/>
</dbReference>
<accession>A0ABS1VWW9</accession>
<dbReference type="EMBL" id="JAENHO010000010">
    <property type="protein sequence ID" value="MBL7258980.1"/>
    <property type="molecule type" value="Genomic_DNA"/>
</dbReference>